<feature type="domain" description="PIN" evidence="1">
    <location>
        <begin position="4"/>
        <end position="125"/>
    </location>
</feature>
<dbReference type="InterPro" id="IPR029060">
    <property type="entry name" value="PIN-like_dom_sf"/>
</dbReference>
<dbReference type="Pfam" id="PF01850">
    <property type="entry name" value="PIN"/>
    <property type="match status" value="1"/>
</dbReference>
<evidence type="ECO:0000313" key="3">
    <source>
        <dbReference type="Proteomes" id="UP001322744"/>
    </source>
</evidence>
<accession>A0ABZ0U1I2</accession>
<name>A0ABZ0U1I2_9FIRM</name>
<protein>
    <submittedName>
        <fullName evidence="2">Type II toxin-antitoxin system VapC family toxin</fullName>
    </submittedName>
</protein>
<dbReference type="EMBL" id="CP139957">
    <property type="protein sequence ID" value="WPX08583.1"/>
    <property type="molecule type" value="Genomic_DNA"/>
</dbReference>
<dbReference type="SMART" id="SM00670">
    <property type="entry name" value="PINc"/>
    <property type="match status" value="1"/>
</dbReference>
<dbReference type="CDD" id="cd18687">
    <property type="entry name" value="PIN_VapC-like"/>
    <property type="match status" value="1"/>
</dbReference>
<dbReference type="InterPro" id="IPR002716">
    <property type="entry name" value="PIN_dom"/>
</dbReference>
<keyword evidence="3" id="KW-1185">Reference proteome</keyword>
<dbReference type="Gene3D" id="3.40.50.1010">
    <property type="entry name" value="5'-nuclease"/>
    <property type="match status" value="1"/>
</dbReference>
<dbReference type="RefSeq" id="WP_045175841.1">
    <property type="nucleotide sequence ID" value="NZ_CP139957.1"/>
</dbReference>
<evidence type="ECO:0000259" key="1">
    <source>
        <dbReference type="SMART" id="SM00670"/>
    </source>
</evidence>
<evidence type="ECO:0000313" key="2">
    <source>
        <dbReference type="EMBL" id="WPX08583.1"/>
    </source>
</evidence>
<reference evidence="2 3" key="1">
    <citation type="submission" date="2023-12" db="EMBL/GenBank/DDBJ databases">
        <authorList>
            <person name="Manesh M.J.H."/>
            <person name="Bing R.G."/>
            <person name="Willard D.J."/>
            <person name="Kelly R.M."/>
        </authorList>
    </citation>
    <scope>NUCLEOTIDE SEQUENCE [LARGE SCALE GENOMIC DNA]</scope>
    <source>
        <strain evidence="2 3">DSM 8977</strain>
    </source>
</reference>
<dbReference type="Proteomes" id="UP001322744">
    <property type="component" value="Chromosome"/>
</dbReference>
<sequence>MKRLKVYLDTSVISHLDQPDNKEYMEITLEFWEQLVKGEYEIFISEVVLAELRRCPEPKKTKLYQKLEQIEYTEILINEEIDNLAERYLDEKIISPKYRDDAIHIAAATFAECDVLVSWNFKHIVKTKTIFGVNGINKLMGYKEIQLVSPNMMLEEE</sequence>
<proteinExistence type="predicted"/>
<gene>
    <name evidence="2" type="ORF">SOJ16_002480</name>
</gene>
<dbReference type="SUPFAM" id="SSF88723">
    <property type="entry name" value="PIN domain-like"/>
    <property type="match status" value="1"/>
</dbReference>
<organism evidence="2 3">
    <name type="scientific">Anaerocellum danielii</name>
    <dbReference type="NCBI Taxonomy" id="1387557"/>
    <lineage>
        <taxon>Bacteria</taxon>
        <taxon>Bacillati</taxon>
        <taxon>Bacillota</taxon>
        <taxon>Bacillota incertae sedis</taxon>
        <taxon>Caldicellulosiruptorales</taxon>
        <taxon>Caldicellulosiruptoraceae</taxon>
        <taxon>Anaerocellum</taxon>
    </lineage>
</organism>